<dbReference type="AlphaFoldDB" id="A0A0K0F5E3"/>
<dbReference type="Proteomes" id="UP000035680">
    <property type="component" value="Unassembled WGS sequence"/>
</dbReference>
<keyword evidence="6" id="KW-0812">Transmembrane</keyword>
<reference evidence="7" key="1">
    <citation type="submission" date="2014-07" db="EMBL/GenBank/DDBJ databases">
        <authorList>
            <person name="Martin A.A"/>
            <person name="De Silva N."/>
        </authorList>
    </citation>
    <scope>NUCLEOTIDE SEQUENCE</scope>
</reference>
<protein>
    <submittedName>
        <fullName evidence="8">Uncharacterized protein</fullName>
    </submittedName>
</protein>
<evidence type="ECO:0000256" key="6">
    <source>
        <dbReference type="SAM" id="Phobius"/>
    </source>
</evidence>
<keyword evidence="6" id="KW-1133">Transmembrane helix</keyword>
<dbReference type="PANTHER" id="PTHR46671:SF7">
    <property type="entry name" value="CORE-2_I-BRANCHING ENZYME"/>
    <property type="match status" value="1"/>
</dbReference>
<feature type="transmembrane region" description="Helical" evidence="6">
    <location>
        <begin position="12"/>
        <end position="35"/>
    </location>
</feature>
<keyword evidence="3" id="KW-0808">Transferase</keyword>
<keyword evidence="4 6" id="KW-0472">Membrane</keyword>
<evidence type="ECO:0000256" key="5">
    <source>
        <dbReference type="ARBA" id="ARBA00023180"/>
    </source>
</evidence>
<evidence type="ECO:0000313" key="8">
    <source>
        <dbReference type="WBParaSite" id="SVE_0403400.1"/>
    </source>
</evidence>
<keyword evidence="2" id="KW-0328">Glycosyltransferase</keyword>
<dbReference type="Pfam" id="PF02485">
    <property type="entry name" value="Branch"/>
    <property type="match status" value="1"/>
</dbReference>
<dbReference type="PANTHER" id="PTHR46671">
    <property type="entry name" value="PROTEIN CBG11221"/>
    <property type="match status" value="1"/>
</dbReference>
<dbReference type="InterPro" id="IPR003406">
    <property type="entry name" value="Glyco_trans_14"/>
</dbReference>
<sequence>MCLRQINYKYFLKNIFFILLIILTIYLFINISILIRNSNNNSKILNEVESNDLDSDLKSEEKYIFENDFFIPNEPFFTPIPGTENIECSLYYKKENGVIARKYGFQRKKYKSKQDIDLEMSCNAIKKRHFFPTKKFHTIEEETFPLAYSMLVYKNYYQLELQLSLTYSQYNHYCFIIDSKSNSLFHEQIIKLGSCFENVYIMKKEFTLDSNGKNYANGHMECLRHLISKNWNYVFLLQNHDFPLKTNLQLIRILKLYNGASDFQMVPGYIERIDIYNDWSFTNLKIFKNFSKNYNENGYPYWLNFVKGFSEVTLSRIDVNYMFDELDLTTLLNELDYRKHGIDEMFWSTILSDENINFPGGMPNYCTNLGKRVEYITRKSIWRTKRVCRSGLIRHDICIHGMEDFYKLNYYPHLFINKLMVEYDAGAVKCWSEILWNKRYGNWSNDIYEEYYKGTPHVKWRDCKIKNTCSSTGPLCDNDINFNDRRL</sequence>
<dbReference type="GO" id="GO:0016020">
    <property type="term" value="C:membrane"/>
    <property type="evidence" value="ECO:0007669"/>
    <property type="project" value="UniProtKB-SubCell"/>
</dbReference>
<comment type="subcellular location">
    <subcellularLocation>
        <location evidence="1">Membrane</location>
        <topology evidence="1">Single-pass type II membrane protein</topology>
    </subcellularLocation>
</comment>
<reference evidence="8" key="2">
    <citation type="submission" date="2015-08" db="UniProtKB">
        <authorList>
            <consortium name="WormBaseParasite"/>
        </authorList>
    </citation>
    <scope>IDENTIFICATION</scope>
</reference>
<proteinExistence type="predicted"/>
<name>A0A0K0F5E3_STRVS</name>
<organism evidence="7 8">
    <name type="scientific">Strongyloides venezuelensis</name>
    <name type="common">Threadworm</name>
    <dbReference type="NCBI Taxonomy" id="75913"/>
    <lineage>
        <taxon>Eukaryota</taxon>
        <taxon>Metazoa</taxon>
        <taxon>Ecdysozoa</taxon>
        <taxon>Nematoda</taxon>
        <taxon>Chromadorea</taxon>
        <taxon>Rhabditida</taxon>
        <taxon>Tylenchina</taxon>
        <taxon>Panagrolaimomorpha</taxon>
        <taxon>Strongyloidoidea</taxon>
        <taxon>Strongyloididae</taxon>
        <taxon>Strongyloides</taxon>
    </lineage>
</organism>
<keyword evidence="5" id="KW-0325">Glycoprotein</keyword>
<evidence type="ECO:0000256" key="2">
    <source>
        <dbReference type="ARBA" id="ARBA00022676"/>
    </source>
</evidence>
<keyword evidence="7" id="KW-1185">Reference proteome</keyword>
<dbReference type="STRING" id="75913.A0A0K0F5E3"/>
<evidence type="ECO:0000256" key="3">
    <source>
        <dbReference type="ARBA" id="ARBA00022679"/>
    </source>
</evidence>
<evidence type="ECO:0000256" key="1">
    <source>
        <dbReference type="ARBA" id="ARBA00004606"/>
    </source>
</evidence>
<dbReference type="GO" id="GO:0016757">
    <property type="term" value="F:glycosyltransferase activity"/>
    <property type="evidence" value="ECO:0007669"/>
    <property type="project" value="UniProtKB-KW"/>
</dbReference>
<accession>A0A0K0F5E3</accession>
<evidence type="ECO:0000313" key="7">
    <source>
        <dbReference type="Proteomes" id="UP000035680"/>
    </source>
</evidence>
<dbReference type="WBParaSite" id="SVE_0403400.1">
    <property type="protein sequence ID" value="SVE_0403400.1"/>
    <property type="gene ID" value="SVE_0403400"/>
</dbReference>
<evidence type="ECO:0000256" key="4">
    <source>
        <dbReference type="ARBA" id="ARBA00023136"/>
    </source>
</evidence>